<accession>A0ABQ0D6W5</accession>
<keyword evidence="2" id="KW-1185">Reference proteome</keyword>
<dbReference type="EMBL" id="BAAFHN010000136">
    <property type="protein sequence ID" value="GAB0174092.1"/>
    <property type="molecule type" value="Genomic_DNA"/>
</dbReference>
<dbReference type="Proteomes" id="UP001562457">
    <property type="component" value="Unassembled WGS sequence"/>
</dbReference>
<sequence length="57" mass="6652">MAFKIKCESCGGRIHKIWDTLSFYQTITDGGFSATLFGEKRKQRNTESKLLKELQYF</sequence>
<reference evidence="1 2" key="1">
    <citation type="submission" date="2024-06" db="EMBL/GenBank/DDBJ databases">
        <title>Draft genome sequence of Helicobacter trogontum NHP16-4001.</title>
        <authorList>
            <person name="Rimbara E."/>
            <person name="Suzuki M."/>
        </authorList>
    </citation>
    <scope>NUCLEOTIDE SEQUENCE [LARGE SCALE GENOMIC DNA]</scope>
    <source>
        <strain evidence="1 2">NHP16-4001</strain>
    </source>
</reference>
<dbReference type="RefSeq" id="WP_369608005.1">
    <property type="nucleotide sequence ID" value="NZ_BAAFHN010000136.1"/>
</dbReference>
<evidence type="ECO:0000313" key="1">
    <source>
        <dbReference type="EMBL" id="GAB0174092.1"/>
    </source>
</evidence>
<protein>
    <submittedName>
        <fullName evidence="1">Uncharacterized protein</fullName>
    </submittedName>
</protein>
<evidence type="ECO:0000313" key="2">
    <source>
        <dbReference type="Proteomes" id="UP001562457"/>
    </source>
</evidence>
<comment type="caution">
    <text evidence="1">The sequence shown here is derived from an EMBL/GenBank/DDBJ whole genome shotgun (WGS) entry which is preliminary data.</text>
</comment>
<name>A0ABQ0D6W5_9HELI</name>
<proteinExistence type="predicted"/>
<gene>
    <name evidence="1" type="ORF">NHP164001_21190</name>
</gene>
<organism evidence="1 2">
    <name type="scientific">Helicobacter trogontum</name>
    <dbReference type="NCBI Taxonomy" id="50960"/>
    <lineage>
        <taxon>Bacteria</taxon>
        <taxon>Pseudomonadati</taxon>
        <taxon>Campylobacterota</taxon>
        <taxon>Epsilonproteobacteria</taxon>
        <taxon>Campylobacterales</taxon>
        <taxon>Helicobacteraceae</taxon>
        <taxon>Helicobacter</taxon>
    </lineage>
</organism>